<name>A0AAN9E0I2_CROPI</name>
<protein>
    <submittedName>
        <fullName evidence="1">Uncharacterized protein</fullName>
    </submittedName>
</protein>
<dbReference type="AlphaFoldDB" id="A0AAN9E0I2"/>
<proteinExistence type="predicted"/>
<accession>A0AAN9E0I2</accession>
<reference evidence="1 2" key="1">
    <citation type="submission" date="2024-01" db="EMBL/GenBank/DDBJ databases">
        <title>The genomes of 5 underutilized Papilionoideae crops provide insights into root nodulation and disease resistanc.</title>
        <authorList>
            <person name="Yuan L."/>
        </authorList>
    </citation>
    <scope>NUCLEOTIDE SEQUENCE [LARGE SCALE GENOMIC DNA]</scope>
    <source>
        <strain evidence="1">ZHUSHIDOU_FW_LH</strain>
        <tissue evidence="1">Leaf</tissue>
    </source>
</reference>
<gene>
    <name evidence="1" type="ORF">RIF29_39114</name>
</gene>
<comment type="caution">
    <text evidence="1">The sequence shown here is derived from an EMBL/GenBank/DDBJ whole genome shotgun (WGS) entry which is preliminary data.</text>
</comment>
<keyword evidence="2" id="KW-1185">Reference proteome</keyword>
<sequence>MHPSIIGLKLSMERRALTFVQTNNPRSHWVRSIRKPNLVLSLSLPETKTLDLPPSSPVARFGVSAVFFAVRFETR</sequence>
<evidence type="ECO:0000313" key="2">
    <source>
        <dbReference type="Proteomes" id="UP001372338"/>
    </source>
</evidence>
<dbReference type="EMBL" id="JAYWIO010000008">
    <property type="protein sequence ID" value="KAK7244294.1"/>
    <property type="molecule type" value="Genomic_DNA"/>
</dbReference>
<dbReference type="Proteomes" id="UP001372338">
    <property type="component" value="Unassembled WGS sequence"/>
</dbReference>
<evidence type="ECO:0000313" key="1">
    <source>
        <dbReference type="EMBL" id="KAK7244294.1"/>
    </source>
</evidence>
<organism evidence="1 2">
    <name type="scientific">Crotalaria pallida</name>
    <name type="common">Smooth rattlebox</name>
    <name type="synonym">Crotalaria striata</name>
    <dbReference type="NCBI Taxonomy" id="3830"/>
    <lineage>
        <taxon>Eukaryota</taxon>
        <taxon>Viridiplantae</taxon>
        <taxon>Streptophyta</taxon>
        <taxon>Embryophyta</taxon>
        <taxon>Tracheophyta</taxon>
        <taxon>Spermatophyta</taxon>
        <taxon>Magnoliopsida</taxon>
        <taxon>eudicotyledons</taxon>
        <taxon>Gunneridae</taxon>
        <taxon>Pentapetalae</taxon>
        <taxon>rosids</taxon>
        <taxon>fabids</taxon>
        <taxon>Fabales</taxon>
        <taxon>Fabaceae</taxon>
        <taxon>Papilionoideae</taxon>
        <taxon>50 kb inversion clade</taxon>
        <taxon>genistoids sensu lato</taxon>
        <taxon>core genistoids</taxon>
        <taxon>Crotalarieae</taxon>
        <taxon>Crotalaria</taxon>
    </lineage>
</organism>